<dbReference type="Proteomes" id="UP000736335">
    <property type="component" value="Unassembled WGS sequence"/>
</dbReference>
<keyword evidence="4" id="KW-1185">Reference proteome</keyword>
<feature type="region of interest" description="Disordered" evidence="1">
    <location>
        <begin position="638"/>
        <end position="674"/>
    </location>
</feature>
<feature type="compositionally biased region" description="Acidic residues" evidence="1">
    <location>
        <begin position="646"/>
        <end position="658"/>
    </location>
</feature>
<dbReference type="EMBL" id="WIUZ02000002">
    <property type="protein sequence ID" value="KAF9790496.1"/>
    <property type="molecule type" value="Genomic_DNA"/>
</dbReference>
<reference evidence="2" key="1">
    <citation type="journal article" date="2020" name="Nat. Commun.">
        <title>Large-scale genome sequencing of mycorrhizal fungi provides insights into the early evolution of symbiotic traits.</title>
        <authorList>
            <person name="Miyauchi S."/>
            <person name="Kiss E."/>
            <person name="Kuo A."/>
            <person name="Drula E."/>
            <person name="Kohler A."/>
            <person name="Sanchez-Garcia M."/>
            <person name="Morin E."/>
            <person name="Andreopoulos B."/>
            <person name="Barry K.W."/>
            <person name="Bonito G."/>
            <person name="Buee M."/>
            <person name="Carver A."/>
            <person name="Chen C."/>
            <person name="Cichocki N."/>
            <person name="Clum A."/>
            <person name="Culley D."/>
            <person name="Crous P.W."/>
            <person name="Fauchery L."/>
            <person name="Girlanda M."/>
            <person name="Hayes R.D."/>
            <person name="Keri Z."/>
            <person name="LaButti K."/>
            <person name="Lipzen A."/>
            <person name="Lombard V."/>
            <person name="Magnuson J."/>
            <person name="Maillard F."/>
            <person name="Murat C."/>
            <person name="Nolan M."/>
            <person name="Ohm R.A."/>
            <person name="Pangilinan J."/>
            <person name="Pereira M.F."/>
            <person name="Perotto S."/>
            <person name="Peter M."/>
            <person name="Pfister S."/>
            <person name="Riley R."/>
            <person name="Sitrit Y."/>
            <person name="Stielow J.B."/>
            <person name="Szollosi G."/>
            <person name="Zifcakova L."/>
            <person name="Stursova M."/>
            <person name="Spatafora J.W."/>
            <person name="Tedersoo L."/>
            <person name="Vaario L.M."/>
            <person name="Yamada A."/>
            <person name="Yan M."/>
            <person name="Wang P."/>
            <person name="Xu J."/>
            <person name="Bruns T."/>
            <person name="Baldrian P."/>
            <person name="Vilgalys R."/>
            <person name="Dunand C."/>
            <person name="Henrissat B."/>
            <person name="Grigoriev I.V."/>
            <person name="Hibbett D."/>
            <person name="Nagy L.G."/>
            <person name="Martin F.M."/>
        </authorList>
    </citation>
    <scope>NUCLEOTIDE SEQUENCE</scope>
    <source>
        <strain evidence="2">UH-Tt-Lm1</strain>
    </source>
</reference>
<accession>A0A9P6LB94</accession>
<comment type="caution">
    <text evidence="2">The sequence shown here is derived from an EMBL/GenBank/DDBJ whole genome shotgun (WGS) entry which is preliminary data.</text>
</comment>
<evidence type="ECO:0000256" key="1">
    <source>
        <dbReference type="SAM" id="MobiDB-lite"/>
    </source>
</evidence>
<evidence type="ECO:0000313" key="3">
    <source>
        <dbReference type="EMBL" id="KAF9790496.1"/>
    </source>
</evidence>
<organism evidence="2 4">
    <name type="scientific">Thelephora terrestris</name>
    <dbReference type="NCBI Taxonomy" id="56493"/>
    <lineage>
        <taxon>Eukaryota</taxon>
        <taxon>Fungi</taxon>
        <taxon>Dikarya</taxon>
        <taxon>Basidiomycota</taxon>
        <taxon>Agaricomycotina</taxon>
        <taxon>Agaricomycetes</taxon>
        <taxon>Thelephorales</taxon>
        <taxon>Thelephoraceae</taxon>
        <taxon>Thelephora</taxon>
    </lineage>
</organism>
<name>A0A9P6LB94_9AGAM</name>
<sequence length="1135" mass="126100">MQENSRKSSRLTQRLDDYGRLIQHIAVSDYKNTSRVLQVTLKNRSSPAAAISKLQDAISRKYTPHPGIDEFALDLGCLVKAIGGTKLLFALNRGLSLPSYRTVGRHRKVPQLIPSILAPSYDDVSANISTFFNQHERPLSVPSGHSILIDGVALEERCRYFRPANSVIGVCREHAKDLDLHVWDAESILKIGEAIHDKEPRAHYASEATVVAIAPFRSSSYSAVPFALSGSCKAERGESMASWIMKLIRTWNDHPDGAAAHGQIWSIATDGESTMRMSRFILCMSRALATTSLLYPLLRNLTGLNLFTGENEVTMTCDPKHVFKRFATLLRAREGILVNTSIINKNHLRSHLVQLPHINSSTVESLIDPADKQNVPKAVTLIQSLGQLSSLDVSHHSPSRLNEHRSLVAAGEIFCAFVNPFVNVTWSLSEQLTSLSKYTHAAFAVYSKHTTDFMTSALYADSQAAVKDIYFCVAKQQLLDSHQKFYLIHCGTDRLEMDFCHARTQNHHQNFDILDLASKLATSSLIDSIFVRNPTLDAGSRRLKVTGVVGVDHLNPKSWIGDVSVGKVSLQWCWEEGRKQAAQLISSLYPGDPVADFEAAFRLDSHDLLRPGGRYVGFSAEADPSIADDQLDDTAVAETHSHDGCGDDGEDGFSDNDAESSRDDMDLEDLLPDSTDDSLDSFYTRGDEWLEIDGQQYLKSSLVTQHLKANRSKKVVERTLRVRGLTLDDLRKRPTELPVDPDGDNFQVGDLAVTLVRTDSLVCLAIIQAIGIRKDQNTHHVVKTEALYDSKEGYTIQVEVLRIVQASSDMWAWPPHDFVKVSKPTKQKTKKLAVKDFALSVPGFLCHRISPRISPIPNQLHFAESLDATLPRDSETWTFDATELLQLIQSVWSDFRPENEDDLEEKTELLPRIWSSGGLPYTDQTGTAAFVIEGFSLNGPDALDKEATRQCPLCNKQKKLKAMRDHIGHHVLSRLCGVEEDHLLKPVSEDPCGFCGGGPCNTTLTITGDKKQVKSNCRFHCPFKYGSAKKSSKASPCTNVPVRCPQCSKTIWKYNAADHITVNHAESVSDNNDLDPRFILEVQISDEEGTSMGIPNEAFVEWRAKYPNLFPQGGARAAIEARAQGTQNGTKRRRL</sequence>
<gene>
    <name evidence="2" type="ORF">BJ322DRAFT_999131</name>
    <name evidence="3" type="ORF">BJ322DRAFT_999522</name>
</gene>
<dbReference type="EMBL" id="WIUZ02000002">
    <property type="protein sequence ID" value="KAF9790492.1"/>
    <property type="molecule type" value="Genomic_DNA"/>
</dbReference>
<proteinExistence type="predicted"/>
<protein>
    <submittedName>
        <fullName evidence="2">Uncharacterized protein</fullName>
    </submittedName>
</protein>
<dbReference type="OrthoDB" id="2691851at2759"/>
<reference evidence="2" key="2">
    <citation type="submission" date="2020-11" db="EMBL/GenBank/DDBJ databases">
        <authorList>
            <consortium name="DOE Joint Genome Institute"/>
            <person name="Kuo A."/>
            <person name="Miyauchi S."/>
            <person name="Kiss E."/>
            <person name="Drula E."/>
            <person name="Kohler A."/>
            <person name="Sanchez-Garcia M."/>
            <person name="Andreopoulos B."/>
            <person name="Barry K.W."/>
            <person name="Bonito G."/>
            <person name="Buee M."/>
            <person name="Carver A."/>
            <person name="Chen C."/>
            <person name="Cichocki N."/>
            <person name="Clum A."/>
            <person name="Culley D."/>
            <person name="Crous P.W."/>
            <person name="Fauchery L."/>
            <person name="Girlanda M."/>
            <person name="Hayes R."/>
            <person name="Keri Z."/>
            <person name="Labutti K."/>
            <person name="Lipzen A."/>
            <person name="Lombard V."/>
            <person name="Magnuson J."/>
            <person name="Maillard F."/>
            <person name="Morin E."/>
            <person name="Murat C."/>
            <person name="Nolan M."/>
            <person name="Ohm R."/>
            <person name="Pangilinan J."/>
            <person name="Pereira M."/>
            <person name="Perotto S."/>
            <person name="Peter M."/>
            <person name="Riley R."/>
            <person name="Sitrit Y."/>
            <person name="Stielow B."/>
            <person name="Szollosi G."/>
            <person name="Zifcakova L."/>
            <person name="Stursova M."/>
            <person name="Spatafora J.W."/>
            <person name="Tedersoo L."/>
            <person name="Vaario L.-M."/>
            <person name="Yamada A."/>
            <person name="Yan M."/>
            <person name="Wang P."/>
            <person name="Xu J."/>
            <person name="Bruns T."/>
            <person name="Baldrian P."/>
            <person name="Vilgalys R."/>
            <person name="Henrissat B."/>
            <person name="Grigoriev I.V."/>
            <person name="Hibbett D."/>
            <person name="Nagy L.G."/>
            <person name="Martin F.M."/>
        </authorList>
    </citation>
    <scope>NUCLEOTIDE SEQUENCE</scope>
    <source>
        <strain evidence="2">UH-Tt-Lm1</strain>
    </source>
</reference>
<dbReference type="AlphaFoldDB" id="A0A9P6LB94"/>
<evidence type="ECO:0000313" key="4">
    <source>
        <dbReference type="Proteomes" id="UP000736335"/>
    </source>
</evidence>
<evidence type="ECO:0000313" key="2">
    <source>
        <dbReference type="EMBL" id="KAF9790492.1"/>
    </source>
</evidence>
<feature type="compositionally biased region" description="Acidic residues" evidence="1">
    <location>
        <begin position="665"/>
        <end position="674"/>
    </location>
</feature>